<dbReference type="Pfam" id="PF00496">
    <property type="entry name" value="SBP_bac_5"/>
    <property type="match status" value="1"/>
</dbReference>
<dbReference type="PROSITE" id="PS01040">
    <property type="entry name" value="SBP_BACTERIAL_5"/>
    <property type="match status" value="1"/>
</dbReference>
<dbReference type="Gene3D" id="3.40.190.10">
    <property type="entry name" value="Periplasmic binding protein-like II"/>
    <property type="match status" value="1"/>
</dbReference>
<evidence type="ECO:0000313" key="6">
    <source>
        <dbReference type="Proteomes" id="UP000029409"/>
    </source>
</evidence>
<keyword evidence="6" id="KW-1185">Reference proteome</keyword>
<dbReference type="OrthoDB" id="5894719at2"/>
<comment type="subcellular location">
    <subcellularLocation>
        <location evidence="1">Cell membrane</location>
        <topology evidence="1">Lipid-anchor</topology>
    </subcellularLocation>
</comment>
<evidence type="ECO:0000259" key="3">
    <source>
        <dbReference type="Pfam" id="PF00496"/>
    </source>
</evidence>
<dbReference type="Gene3D" id="3.90.76.10">
    <property type="entry name" value="Dipeptide-binding Protein, Domain 1"/>
    <property type="match status" value="1"/>
</dbReference>
<evidence type="ECO:0000259" key="4">
    <source>
        <dbReference type="Pfam" id="PF12793"/>
    </source>
</evidence>
<organism evidence="5 6">
    <name type="scientific">Paenibacillus durus</name>
    <name type="common">Paenibacillus azotofixans</name>
    <dbReference type="NCBI Taxonomy" id="44251"/>
    <lineage>
        <taxon>Bacteria</taxon>
        <taxon>Bacillati</taxon>
        <taxon>Bacillota</taxon>
        <taxon>Bacilli</taxon>
        <taxon>Bacillales</taxon>
        <taxon>Paenibacillaceae</taxon>
        <taxon>Paenibacillus</taxon>
    </lineage>
</organism>
<protein>
    <recommendedName>
        <fullName evidence="7">ABC transporter substrate-binding protein</fullName>
    </recommendedName>
</protein>
<dbReference type="KEGG" id="pdu:PDUR_00850"/>
<reference evidence="5 6" key="1">
    <citation type="submission" date="2014-08" db="EMBL/GenBank/DDBJ databases">
        <title>Comparative genomics of the Paenibacillus odorifer group.</title>
        <authorList>
            <person name="den Bakker H.C."/>
            <person name="Tsai Y.-C."/>
            <person name="Martin N."/>
            <person name="Korlach J."/>
            <person name="Wiedmann M."/>
        </authorList>
    </citation>
    <scope>NUCLEOTIDE SEQUENCE [LARGE SCALE GENOMIC DNA]</scope>
    <source>
        <strain evidence="5 6">DSM 1735</strain>
    </source>
</reference>
<dbReference type="Proteomes" id="UP000029409">
    <property type="component" value="Chromosome"/>
</dbReference>
<feature type="domain" description="Solute-binding protein family 5" evidence="3">
    <location>
        <begin position="182"/>
        <end position="496"/>
    </location>
</feature>
<evidence type="ECO:0000256" key="2">
    <source>
        <dbReference type="ARBA" id="ARBA00023125"/>
    </source>
</evidence>
<sequence length="629" mass="71425">MKEVVPLLATLQFLELRSSYADRELNIPFPATVQTLTEIWHCTPRNVKIVLRKLSDLGWISWQPGLGRGNSSMLTFLADAQDILLEEAIAQTKKGDVKGALELIDRFGESAQVKNGFLEWLSGGMGFTRTLGTDTVLDALRFPVQRSIVTLDPAAIYFAFDSHIIGHIYDTLVDFDPISETFRPSIAHFWESSPDCSEWIIHLRKGVSFHHGREVTAQDVIYTFDRLRLNPERYEQSWMFTGISDIRMLDRKTVHITLTGPNYLFLHLLSVKASSILPADLCGADEAAFMRQPVGTGSFKLVRHDESICVLEAFSSHFRGRPHIDRVEIIHLSEQDAGMLKEPDWSRASCTEQNVYNGYLRKSAGPDAEWREVETISPGCSMLVFNQRKEGPQSSLAFRRALDLIIDRKRMIADLGENRIYPARGFRTHRSGAADEVERMEPSPDAADIYRLLEQSGYRGETILLSTRSRHVTDAQWIQQRCRDLGIRMEIKVRKAEDMAGPGFSPEDDCQLYEVVLGNDEIQDLELYLQKGFFPSALADGMRETVEASARAVMSDSDPHSRWHRLYELEELLRQSCSVLFLLHKKSNTRFHSSIQGINLNSCGWLDFRTVWFQPHSLGELGSKGIRLG</sequence>
<feature type="domain" description="Transcriptional regulator SgrR N-terminal HTH" evidence="4">
    <location>
        <begin position="12"/>
        <end position="106"/>
    </location>
</feature>
<accession>A0A089HFL5</accession>
<keyword evidence="2" id="KW-0238">DNA-binding</keyword>
<dbReference type="STRING" id="44251.PDUR_00850"/>
<dbReference type="SUPFAM" id="SSF53850">
    <property type="entry name" value="Periplasmic binding protein-like II"/>
    <property type="match status" value="1"/>
</dbReference>
<dbReference type="eggNOG" id="COG4533">
    <property type="taxonomic scope" value="Bacteria"/>
</dbReference>
<dbReference type="InterPro" id="IPR039424">
    <property type="entry name" value="SBP_5"/>
</dbReference>
<dbReference type="AlphaFoldDB" id="A0A089HFL5"/>
<proteinExistence type="predicted"/>
<gene>
    <name evidence="5" type="ORF">PDUR_00850</name>
</gene>
<dbReference type="EMBL" id="CP009288">
    <property type="protein sequence ID" value="AIQ10736.1"/>
    <property type="molecule type" value="Genomic_DNA"/>
</dbReference>
<dbReference type="PANTHER" id="PTHR30290">
    <property type="entry name" value="PERIPLASMIC BINDING COMPONENT OF ABC TRANSPORTER"/>
    <property type="match status" value="1"/>
</dbReference>
<dbReference type="Gene3D" id="3.10.105.10">
    <property type="entry name" value="Dipeptide-binding Protein, Domain 3"/>
    <property type="match status" value="1"/>
</dbReference>
<dbReference type="InterPro" id="IPR023765">
    <property type="entry name" value="SBP_5_CS"/>
</dbReference>
<dbReference type="PANTHER" id="PTHR30290:SF72">
    <property type="entry name" value="HTH-TYPE TRANSCRIPTIONAL REGULATOR SGRR"/>
    <property type="match status" value="1"/>
</dbReference>
<dbReference type="GO" id="GO:1904680">
    <property type="term" value="F:peptide transmembrane transporter activity"/>
    <property type="evidence" value="ECO:0007669"/>
    <property type="project" value="TreeGrafter"/>
</dbReference>
<evidence type="ECO:0008006" key="7">
    <source>
        <dbReference type="Google" id="ProtNLM"/>
    </source>
</evidence>
<dbReference type="InterPro" id="IPR000914">
    <property type="entry name" value="SBP_5_dom"/>
</dbReference>
<dbReference type="Pfam" id="PF12793">
    <property type="entry name" value="SgrR_N"/>
    <property type="match status" value="1"/>
</dbReference>
<dbReference type="GO" id="GO:0005886">
    <property type="term" value="C:plasma membrane"/>
    <property type="evidence" value="ECO:0007669"/>
    <property type="project" value="UniProtKB-SubCell"/>
</dbReference>
<dbReference type="InterPro" id="IPR025370">
    <property type="entry name" value="SgrR_HTH_N"/>
</dbReference>
<evidence type="ECO:0000313" key="5">
    <source>
        <dbReference type="EMBL" id="AIQ10736.1"/>
    </source>
</evidence>
<dbReference type="GO" id="GO:0015833">
    <property type="term" value="P:peptide transport"/>
    <property type="evidence" value="ECO:0007669"/>
    <property type="project" value="TreeGrafter"/>
</dbReference>
<name>A0A089HFL5_PAEDU</name>
<evidence type="ECO:0000256" key="1">
    <source>
        <dbReference type="ARBA" id="ARBA00004193"/>
    </source>
</evidence>
<dbReference type="GO" id="GO:0003677">
    <property type="term" value="F:DNA binding"/>
    <property type="evidence" value="ECO:0007669"/>
    <property type="project" value="UniProtKB-KW"/>
</dbReference>